<comment type="similarity">
    <text evidence="1 5">Belongs to the methyltransferase superfamily. METTL16/RlmF family.</text>
</comment>
<dbReference type="PIRSF" id="PIRSF037350">
    <property type="entry name" value="Mtase_ZK1128_prd"/>
    <property type="match status" value="1"/>
</dbReference>
<dbReference type="Gene3D" id="3.40.50.150">
    <property type="entry name" value="Vaccinia Virus protein VP39"/>
    <property type="match status" value="1"/>
</dbReference>
<dbReference type="EC" id="2.1.1.-" evidence="5"/>
<keyword evidence="8" id="KW-1185">Reference proteome</keyword>
<feature type="binding site" evidence="6">
    <location>
        <position position="181"/>
    </location>
    <ligand>
        <name>S-adenosyl-L-methionine</name>
        <dbReference type="ChEBI" id="CHEBI:59789"/>
    </ligand>
</feature>
<evidence type="ECO:0000313" key="8">
    <source>
        <dbReference type="Proteomes" id="UP000800094"/>
    </source>
</evidence>
<evidence type="ECO:0000256" key="5">
    <source>
        <dbReference type="PIRNR" id="PIRNR037350"/>
    </source>
</evidence>
<dbReference type="GO" id="GO:0008168">
    <property type="term" value="F:methyltransferase activity"/>
    <property type="evidence" value="ECO:0007669"/>
    <property type="project" value="UniProtKB-UniRule"/>
</dbReference>
<reference evidence="7" key="1">
    <citation type="journal article" date="2020" name="Stud. Mycol.">
        <title>101 Dothideomycetes genomes: a test case for predicting lifestyles and emergence of pathogens.</title>
        <authorList>
            <person name="Haridas S."/>
            <person name="Albert R."/>
            <person name="Binder M."/>
            <person name="Bloem J."/>
            <person name="Labutti K."/>
            <person name="Salamov A."/>
            <person name="Andreopoulos B."/>
            <person name="Baker S."/>
            <person name="Barry K."/>
            <person name="Bills G."/>
            <person name="Bluhm B."/>
            <person name="Cannon C."/>
            <person name="Castanera R."/>
            <person name="Culley D."/>
            <person name="Daum C."/>
            <person name="Ezra D."/>
            <person name="Gonzalez J."/>
            <person name="Henrissat B."/>
            <person name="Kuo A."/>
            <person name="Liang C."/>
            <person name="Lipzen A."/>
            <person name="Lutzoni F."/>
            <person name="Magnuson J."/>
            <person name="Mondo S."/>
            <person name="Nolan M."/>
            <person name="Ohm R."/>
            <person name="Pangilinan J."/>
            <person name="Park H.-J."/>
            <person name="Ramirez L."/>
            <person name="Alfaro M."/>
            <person name="Sun H."/>
            <person name="Tritt A."/>
            <person name="Yoshinaga Y."/>
            <person name="Zwiers L.-H."/>
            <person name="Turgeon B."/>
            <person name="Goodwin S."/>
            <person name="Spatafora J."/>
            <person name="Crous P."/>
            <person name="Grigoriev I."/>
        </authorList>
    </citation>
    <scope>NUCLEOTIDE SEQUENCE</scope>
    <source>
        <strain evidence="7">CBS 122368</strain>
    </source>
</reference>
<evidence type="ECO:0000256" key="1">
    <source>
        <dbReference type="ARBA" id="ARBA00005878"/>
    </source>
</evidence>
<accession>A0A6A6I4J8</accession>
<name>A0A6A6I4J8_9PLEO</name>
<dbReference type="PANTHER" id="PTHR13393">
    <property type="entry name" value="SAM-DEPENDENT METHYLTRANSFERASE"/>
    <property type="match status" value="1"/>
</dbReference>
<dbReference type="GeneID" id="54577315"/>
<dbReference type="Pfam" id="PF05971">
    <property type="entry name" value="Methyltransf_10"/>
    <property type="match status" value="1"/>
</dbReference>
<keyword evidence="4 6" id="KW-0949">S-adenosyl-L-methionine</keyword>
<keyword evidence="3 5" id="KW-0808">Transferase</keyword>
<protein>
    <recommendedName>
        <fullName evidence="5">U6 small nuclear RNA (adenine-(43)-N(6))-methyltransferase</fullName>
        <ecNumber evidence="5">2.1.1.-</ecNumber>
    </recommendedName>
</protein>
<dbReference type="Proteomes" id="UP000800094">
    <property type="component" value="Unassembled WGS sequence"/>
</dbReference>
<evidence type="ECO:0000256" key="4">
    <source>
        <dbReference type="ARBA" id="ARBA00022691"/>
    </source>
</evidence>
<gene>
    <name evidence="7" type="ORF">BU26DRAFT_432639</name>
</gene>
<dbReference type="AlphaFoldDB" id="A0A6A6I4J8"/>
<sequence>MDLAQLPPYDAVNFRALAQKDEVFKKAWQKSSGHLDFQDADTVKVLTNAILKADFGLNLEVPGDRLCPPIPNRWNYVAWVQRLVDSTSPHYFNRYDPDRQVVGLDIGTGASAIYTMLCLKTRPNWTMCATEIDKKSFDSAVRNLTLNNLVTRTKMLQTIDSNKLIPLQHLGVEKLDFTICNPPFFTDENDMRSSLKGEGKSYKPNAVCTGAEIEMVCPGGDLGFVARIVNESLLLKDMVTWYTSMLGKLTSAKSVVGLLKQHGVNNWAVGVIEAGGQTKRWIVAWSFGDLRPRNSLARIDSIAHEYLPFPTEYRVHLDASDDIADVESTINGQLSSLDLRWTWDPETSVGVGEASQNVWKRAYRREHERRRKEMAAAGIQDAEMESGAEERKVALAFRITVDEGVKEVLIEWLRGNDQVLFESFCGMMHRNFKKS</sequence>
<feature type="binding site" evidence="6">
    <location>
        <position position="107"/>
    </location>
    <ligand>
        <name>S-adenosyl-L-methionine</name>
        <dbReference type="ChEBI" id="CHEBI:59789"/>
    </ligand>
</feature>
<evidence type="ECO:0000256" key="2">
    <source>
        <dbReference type="ARBA" id="ARBA00022603"/>
    </source>
</evidence>
<dbReference type="SUPFAM" id="SSF53335">
    <property type="entry name" value="S-adenosyl-L-methionine-dependent methyltransferases"/>
    <property type="match status" value="1"/>
</dbReference>
<dbReference type="EMBL" id="ML987200">
    <property type="protein sequence ID" value="KAF2245455.1"/>
    <property type="molecule type" value="Genomic_DNA"/>
</dbReference>
<keyword evidence="2 5" id="KW-0489">Methyltransferase</keyword>
<dbReference type="GO" id="GO:0005634">
    <property type="term" value="C:nucleus"/>
    <property type="evidence" value="ECO:0007669"/>
    <property type="project" value="TreeGrafter"/>
</dbReference>
<dbReference type="InterPro" id="IPR010286">
    <property type="entry name" value="METTL16/RlmF"/>
</dbReference>
<dbReference type="PANTHER" id="PTHR13393:SF0">
    <property type="entry name" value="RNA N6-ADENOSINE-METHYLTRANSFERASE METTL16"/>
    <property type="match status" value="1"/>
</dbReference>
<organism evidence="7 8">
    <name type="scientific">Trematosphaeria pertusa</name>
    <dbReference type="NCBI Taxonomy" id="390896"/>
    <lineage>
        <taxon>Eukaryota</taxon>
        <taxon>Fungi</taxon>
        <taxon>Dikarya</taxon>
        <taxon>Ascomycota</taxon>
        <taxon>Pezizomycotina</taxon>
        <taxon>Dothideomycetes</taxon>
        <taxon>Pleosporomycetidae</taxon>
        <taxon>Pleosporales</taxon>
        <taxon>Massarineae</taxon>
        <taxon>Trematosphaeriaceae</taxon>
        <taxon>Trematosphaeria</taxon>
    </lineage>
</organism>
<dbReference type="RefSeq" id="XP_033680459.1">
    <property type="nucleotide sequence ID" value="XM_033823985.1"/>
</dbReference>
<feature type="binding site" evidence="6">
    <location>
        <position position="73"/>
    </location>
    <ligand>
        <name>S-adenosyl-L-methionine</name>
        <dbReference type="ChEBI" id="CHEBI:59789"/>
    </ligand>
</feature>
<evidence type="ECO:0000256" key="3">
    <source>
        <dbReference type="ARBA" id="ARBA00022679"/>
    </source>
</evidence>
<dbReference type="InterPro" id="IPR017182">
    <property type="entry name" value="METTL16/PsiM"/>
</dbReference>
<evidence type="ECO:0000256" key="6">
    <source>
        <dbReference type="PIRSR" id="PIRSR037350-1"/>
    </source>
</evidence>
<dbReference type="InterPro" id="IPR029063">
    <property type="entry name" value="SAM-dependent_MTases_sf"/>
</dbReference>
<proteinExistence type="inferred from homology"/>
<feature type="binding site" evidence="6">
    <location>
        <position position="131"/>
    </location>
    <ligand>
        <name>S-adenosyl-L-methionine</name>
        <dbReference type="ChEBI" id="CHEBI:59789"/>
    </ligand>
</feature>
<dbReference type="OrthoDB" id="514248at2759"/>
<evidence type="ECO:0000313" key="7">
    <source>
        <dbReference type="EMBL" id="KAF2245455.1"/>
    </source>
</evidence>
<dbReference type="GO" id="GO:0070475">
    <property type="term" value="P:rRNA base methylation"/>
    <property type="evidence" value="ECO:0007669"/>
    <property type="project" value="TreeGrafter"/>
</dbReference>